<dbReference type="GO" id="GO:0016491">
    <property type="term" value="F:oxidoreductase activity"/>
    <property type="evidence" value="ECO:0007669"/>
    <property type="project" value="UniProtKB-KW"/>
</dbReference>
<sequence length="279" mass="31002">MKKPLLAAALAALLLPGCAAQLSDQELDQRIQKTLRENPEIVLQALENDSIAVLELAEAGSKARRARDAEKRFYEKLADPLDPTIDLQRPMLGDAQAPVTVVAYTDFLCAYCAKGAKNMKELMRRHPGKIRYMAKHVPMSETGEFGGRLFEALGFQDPALAWEFYMLAFEHQDEVRNAEDQQAKLLEYATQVEGVDAVRLAQDLSDERLSGFVRDDFLEFQSYGFRGVPVYLYNGAPLEGSMPLEFLEKAVARILGDATSGQDEFTAEEAGACLDCLDK</sequence>
<evidence type="ECO:0000256" key="1">
    <source>
        <dbReference type="ARBA" id="ARBA00005791"/>
    </source>
</evidence>
<gene>
    <name evidence="8" type="ORF">DFE_1463</name>
</gene>
<evidence type="ECO:0000256" key="2">
    <source>
        <dbReference type="ARBA" id="ARBA00022729"/>
    </source>
</evidence>
<dbReference type="InterPro" id="IPR012336">
    <property type="entry name" value="Thioredoxin-like_fold"/>
</dbReference>
<proteinExistence type="inferred from homology"/>
<dbReference type="InterPro" id="IPR036249">
    <property type="entry name" value="Thioredoxin-like_sf"/>
</dbReference>
<keyword evidence="4" id="KW-1015">Disulfide bond</keyword>
<keyword evidence="3" id="KW-0560">Oxidoreductase</keyword>
<dbReference type="KEGG" id="dfl:DFE_1463"/>
<evidence type="ECO:0000256" key="4">
    <source>
        <dbReference type="ARBA" id="ARBA00023157"/>
    </source>
</evidence>
<protein>
    <submittedName>
        <fullName evidence="8">DsbA oxidoreductase family protein</fullName>
    </submittedName>
</protein>
<keyword evidence="9" id="KW-1185">Reference proteome</keyword>
<dbReference type="RefSeq" id="WP_126378080.1">
    <property type="nucleotide sequence ID" value="NZ_AP017378.1"/>
</dbReference>
<feature type="domain" description="Thioredoxin-like fold" evidence="7">
    <location>
        <begin position="90"/>
        <end position="251"/>
    </location>
</feature>
<keyword evidence="5" id="KW-0676">Redox-active center</keyword>
<feature type="chain" id="PRO_5016463340" evidence="6">
    <location>
        <begin position="20"/>
        <end position="279"/>
    </location>
</feature>
<feature type="signal peptide" evidence="6">
    <location>
        <begin position="1"/>
        <end position="19"/>
    </location>
</feature>
<evidence type="ECO:0000256" key="6">
    <source>
        <dbReference type="SAM" id="SignalP"/>
    </source>
</evidence>
<name>A0A2Z6AY69_9BACT</name>
<keyword evidence="2 6" id="KW-0732">Signal</keyword>
<dbReference type="PANTHER" id="PTHR13887">
    <property type="entry name" value="GLUTATHIONE S-TRANSFERASE KAPPA"/>
    <property type="match status" value="1"/>
</dbReference>
<dbReference type="Pfam" id="PF13462">
    <property type="entry name" value="Thioredoxin_4"/>
    <property type="match status" value="1"/>
</dbReference>
<dbReference type="SUPFAM" id="SSF52833">
    <property type="entry name" value="Thioredoxin-like"/>
    <property type="match status" value="1"/>
</dbReference>
<reference evidence="8 9" key="1">
    <citation type="journal article" date="2018" name="Sci. Adv.">
        <title>Multi-heme cytochromes provide a pathway for survival in energy-limited environments.</title>
        <authorList>
            <person name="Deng X."/>
            <person name="Dohmae N."/>
            <person name="Nealson K.H."/>
            <person name="Hashimoto K."/>
            <person name="Okamoto A."/>
        </authorList>
    </citation>
    <scope>NUCLEOTIDE SEQUENCE [LARGE SCALE GENOMIC DNA]</scope>
    <source>
        <strain evidence="8 9">IS5</strain>
    </source>
</reference>
<evidence type="ECO:0000313" key="9">
    <source>
        <dbReference type="Proteomes" id="UP000269883"/>
    </source>
</evidence>
<dbReference type="Gene3D" id="3.40.30.10">
    <property type="entry name" value="Glutaredoxin"/>
    <property type="match status" value="1"/>
</dbReference>
<accession>A0A2Z6AY69</accession>
<evidence type="ECO:0000256" key="5">
    <source>
        <dbReference type="ARBA" id="ARBA00023284"/>
    </source>
</evidence>
<dbReference type="EMBL" id="AP017378">
    <property type="protein sequence ID" value="BBD08189.1"/>
    <property type="molecule type" value="Genomic_DNA"/>
</dbReference>
<evidence type="ECO:0000313" key="8">
    <source>
        <dbReference type="EMBL" id="BBD08189.1"/>
    </source>
</evidence>
<dbReference type="AlphaFoldDB" id="A0A2Z6AY69"/>
<dbReference type="Proteomes" id="UP000269883">
    <property type="component" value="Chromosome"/>
</dbReference>
<dbReference type="PANTHER" id="PTHR13887:SF14">
    <property type="entry name" value="DISULFIDE BOND FORMATION PROTEIN D"/>
    <property type="match status" value="1"/>
</dbReference>
<organism evidence="8 9">
    <name type="scientific">Desulfovibrio ferrophilus</name>
    <dbReference type="NCBI Taxonomy" id="241368"/>
    <lineage>
        <taxon>Bacteria</taxon>
        <taxon>Pseudomonadati</taxon>
        <taxon>Thermodesulfobacteriota</taxon>
        <taxon>Desulfovibrionia</taxon>
        <taxon>Desulfovibrionales</taxon>
        <taxon>Desulfovibrionaceae</taxon>
        <taxon>Desulfovibrio</taxon>
    </lineage>
</organism>
<evidence type="ECO:0000256" key="3">
    <source>
        <dbReference type="ARBA" id="ARBA00023002"/>
    </source>
</evidence>
<evidence type="ECO:0000259" key="7">
    <source>
        <dbReference type="Pfam" id="PF13462"/>
    </source>
</evidence>
<comment type="similarity">
    <text evidence="1">Belongs to the thioredoxin family. DsbA subfamily.</text>
</comment>
<dbReference type="OrthoDB" id="9784686at2"/>